<protein>
    <submittedName>
        <fullName evidence="2">Uncharacterized protein</fullName>
    </submittedName>
</protein>
<feature type="coiled-coil region" evidence="1">
    <location>
        <begin position="38"/>
        <end position="65"/>
    </location>
</feature>
<dbReference type="EMBL" id="BK015714">
    <property type="protein sequence ID" value="DAE21648.1"/>
    <property type="molecule type" value="Genomic_DNA"/>
</dbReference>
<sequence>MIFIIRKDKRGERLMSLTYKNGIYNYDGEYEMSSLNKFAQAERRLSAKKQALNDMKNECDLIEQQAFRTYKENIQYMLLDQPSTIKMCREWLNMLSKNQDTDGNKLDKRKKYKEKGTYDWYVNYIKKLLDIEYMNDVKFIDFNFGQATNIYFEYKEHNWYLEIPHINAIKLDTYRNYGGSVFKLALVHNDTEHSCSWSQFGTTYEEDELRDIMKQGIEKYCN</sequence>
<evidence type="ECO:0000256" key="1">
    <source>
        <dbReference type="SAM" id="Coils"/>
    </source>
</evidence>
<organism evidence="2">
    <name type="scientific">Siphoviridae sp. ct4be24</name>
    <dbReference type="NCBI Taxonomy" id="2826289"/>
    <lineage>
        <taxon>Viruses</taxon>
        <taxon>Duplodnaviria</taxon>
        <taxon>Heunggongvirae</taxon>
        <taxon>Uroviricota</taxon>
        <taxon>Caudoviricetes</taxon>
    </lineage>
</organism>
<proteinExistence type="predicted"/>
<evidence type="ECO:0000313" key="2">
    <source>
        <dbReference type="EMBL" id="DAE21648.1"/>
    </source>
</evidence>
<reference evidence="2" key="1">
    <citation type="journal article" date="2021" name="Proc. Natl. Acad. Sci. U.S.A.">
        <title>A Catalog of Tens of Thousands of Viruses from Human Metagenomes Reveals Hidden Associations with Chronic Diseases.</title>
        <authorList>
            <person name="Tisza M.J."/>
            <person name="Buck C.B."/>
        </authorList>
    </citation>
    <scope>NUCLEOTIDE SEQUENCE</scope>
    <source>
        <strain evidence="2">Ct4be24</strain>
    </source>
</reference>
<keyword evidence="1" id="KW-0175">Coiled coil</keyword>
<accession>A0A8S5QRE4</accession>
<name>A0A8S5QRE4_9CAUD</name>